<evidence type="ECO:0000313" key="2">
    <source>
        <dbReference type="EMBL" id="PLW32866.1"/>
    </source>
</evidence>
<evidence type="ECO:0000313" key="1">
    <source>
        <dbReference type="EMBL" id="PLW26496.1"/>
    </source>
</evidence>
<protein>
    <submittedName>
        <fullName evidence="2">Uncharacterized protein</fullName>
    </submittedName>
</protein>
<dbReference type="EMBL" id="PGCJ01000313">
    <property type="protein sequence ID" value="PLW32866.1"/>
    <property type="molecule type" value="Genomic_DNA"/>
</dbReference>
<reference evidence="3 4" key="1">
    <citation type="submission" date="2017-11" db="EMBL/GenBank/DDBJ databases">
        <title>De novo assembly and phasing of dikaryotic genomes from two isolates of Puccinia coronata f. sp. avenae, the causal agent of oat crown rust.</title>
        <authorList>
            <person name="Miller M.E."/>
            <person name="Zhang Y."/>
            <person name="Omidvar V."/>
            <person name="Sperschneider J."/>
            <person name="Schwessinger B."/>
            <person name="Raley C."/>
            <person name="Palmer J.M."/>
            <person name="Garnica D."/>
            <person name="Upadhyaya N."/>
            <person name="Rathjen J."/>
            <person name="Taylor J.M."/>
            <person name="Park R.F."/>
            <person name="Dodds P.N."/>
            <person name="Hirsch C.D."/>
            <person name="Kianian S.F."/>
            <person name="Figueroa M."/>
        </authorList>
    </citation>
    <scope>NUCLEOTIDE SEQUENCE [LARGE SCALE GENOMIC DNA]</scope>
    <source>
        <strain evidence="2">12NC29</strain>
        <strain evidence="1">12SD80</strain>
    </source>
</reference>
<sequence>MAKGILENMAKDIVIEGCETKLRQQNGDHHVAGQRKSVEDQHFRKTKLFHRRRDDLPAVCDWTRIPGAEMVTSG</sequence>
<comment type="caution">
    <text evidence="2">The sequence shown here is derived from an EMBL/GenBank/DDBJ whole genome shotgun (WGS) entry which is preliminary data.</text>
</comment>
<proteinExistence type="predicted"/>
<accession>A0A2N5U571</accession>
<dbReference type="AlphaFoldDB" id="A0A2N5U571"/>
<evidence type="ECO:0000313" key="3">
    <source>
        <dbReference type="Proteomes" id="UP000235388"/>
    </source>
</evidence>
<gene>
    <name evidence="2" type="ORF">PCANC_25273</name>
    <name evidence="1" type="ORF">PCASD_25139</name>
</gene>
<evidence type="ECO:0000313" key="4">
    <source>
        <dbReference type="Proteomes" id="UP000235392"/>
    </source>
</evidence>
<dbReference type="EMBL" id="PGCI01000459">
    <property type="protein sequence ID" value="PLW26496.1"/>
    <property type="molecule type" value="Genomic_DNA"/>
</dbReference>
<dbReference type="Proteomes" id="UP000235388">
    <property type="component" value="Unassembled WGS sequence"/>
</dbReference>
<dbReference type="Proteomes" id="UP000235392">
    <property type="component" value="Unassembled WGS sequence"/>
</dbReference>
<name>A0A2N5U571_9BASI</name>
<keyword evidence="3" id="KW-1185">Reference proteome</keyword>
<organism evidence="2 3">
    <name type="scientific">Puccinia coronata f. sp. avenae</name>
    <dbReference type="NCBI Taxonomy" id="200324"/>
    <lineage>
        <taxon>Eukaryota</taxon>
        <taxon>Fungi</taxon>
        <taxon>Dikarya</taxon>
        <taxon>Basidiomycota</taxon>
        <taxon>Pucciniomycotina</taxon>
        <taxon>Pucciniomycetes</taxon>
        <taxon>Pucciniales</taxon>
        <taxon>Pucciniaceae</taxon>
        <taxon>Puccinia</taxon>
    </lineage>
</organism>